<feature type="domain" description="DNA methylase adenine-specific" evidence="1">
    <location>
        <begin position="343"/>
        <end position="628"/>
    </location>
</feature>
<dbReference type="PANTHER" id="PTHR42998">
    <property type="entry name" value="TYPE I RESTRICTION ENZYME HINDVIIP M PROTEIN-RELATED"/>
    <property type="match status" value="1"/>
</dbReference>
<evidence type="ECO:0000259" key="1">
    <source>
        <dbReference type="Pfam" id="PF02384"/>
    </source>
</evidence>
<dbReference type="EMBL" id="JAXHDP010000005">
    <property type="protein sequence ID" value="MDY4346113.1"/>
    <property type="molecule type" value="Genomic_DNA"/>
</dbReference>
<proteinExistence type="predicted"/>
<reference evidence="3 4" key="1">
    <citation type="submission" date="2023-11" db="EMBL/GenBank/DDBJ databases">
        <title>Streptococcus wuxiensis sp. nov., Streptococcus jiangnanensis sp. nov., Streptococcus fermentans sp. nov., three novel members of the genus Streptococcus isolated from breast milk.</title>
        <authorList>
            <person name="Zhou Y."/>
            <person name="Yang B."/>
        </authorList>
    </citation>
    <scope>NUCLEOTIDE SEQUENCE [LARGE SCALE GENOMIC DNA]</scope>
    <source>
        <strain evidence="3 4">BJSWXB5TM5</strain>
    </source>
</reference>
<dbReference type="InterPro" id="IPR029464">
    <property type="entry name" value="HSDR_N"/>
</dbReference>
<dbReference type="Proteomes" id="UP001280591">
    <property type="component" value="Unassembled WGS sequence"/>
</dbReference>
<name>A0ABU5FXM2_9STRE</name>
<keyword evidence="3" id="KW-0808">Transferase</keyword>
<dbReference type="InterPro" id="IPR029063">
    <property type="entry name" value="SAM-dependent_MTases_sf"/>
</dbReference>
<feature type="domain" description="Type I restriction enzyme R protein N-terminal" evidence="2">
    <location>
        <begin position="58"/>
        <end position="161"/>
    </location>
</feature>
<evidence type="ECO:0000313" key="4">
    <source>
        <dbReference type="Proteomes" id="UP001280591"/>
    </source>
</evidence>
<comment type="caution">
    <text evidence="3">The sequence shown here is derived from an EMBL/GenBank/DDBJ whole genome shotgun (WGS) entry which is preliminary data.</text>
</comment>
<dbReference type="Pfam" id="PF13588">
    <property type="entry name" value="HSDR_N_2"/>
    <property type="match status" value="1"/>
</dbReference>
<sequence>MEIKDILKNGEYDLLTDFSKEEIKWLNDKIKIRKDGKAGVECIVRGMNRDNDYFELKPEEIVRQLYAYKLIETYGYPKELLDFEVLTTFAGREKIREKRIDIAIYENSKKKKISTIIEVKRPNVTDENKIEGDEFSTPKEQMASYCKQNQVQIGVIANGGNLLKFYKFPDFDNELSLTTFPSYKESIDDWVNGQRFTLKQLMIYDRLNNETLKEIISEVEQRFGANDSSDKAFDELFKLIFTKLYDEKISADDADAISNQMRYGNKSLKEIDDRQFRTLEFRAKEQERADDVYKNISDLYERAKKKWPGVFPSNSKLEMQKATVKSCVKELQNVKLFNSNLEVVDEAFEQLVNKGQKGDMGQYFTPRYVIDMCVKMLNPSPDEKMIDTAAGSCGFPMHTIFHSWNILNPNKDNLFTTAKRTQREEDYVKDNVFGLDFSEKSVRVGRMLNIVAGDGHTNVIELNTLDYENWTKDYVRNEEWSDKYREGFDRLKNISRNPKADSDRERFKEFDFDIVMANPPFAGKLTNKEQLRQYLLGRKEGDEKADLQNTIGRDVLFIERNIDFLKPGGRMAVVLPQGRFNNSDEKYIRNYILERCRLLGVVGLHGYVFKPHTSTKTSVLFVQKWTNEVDETRGYSNICPKPEADENGNIDYPIFFATMQEPSKNGSGDKIYVSENYVTWTFYEYETINVITRRSDGAVISEQEYEIERSKKTFRKSHYKIQAETKVTKIEKTNKDDETRFIRDLFVEEYGDLNTHRHWQLENVEFVIKQNKKSDEKPERLSIEEYLLLDSSEKDNYKKSPILGKNNNQLISYDEYNQLSSEWKKYYKVSEEINEFTERIKDTHGHIFVKHDLFNHDPELENKNPYNLYSQDGIAEAFLEFARQEGLSFVKES</sequence>
<protein>
    <submittedName>
        <fullName evidence="3">N-6 DNA methylase</fullName>
    </submittedName>
</protein>
<dbReference type="SUPFAM" id="SSF53335">
    <property type="entry name" value="S-adenosyl-L-methionine-dependent methyltransferases"/>
    <property type="match status" value="1"/>
</dbReference>
<dbReference type="RefSeq" id="WP_320692712.1">
    <property type="nucleotide sequence ID" value="NZ_JAXHDP010000005.1"/>
</dbReference>
<dbReference type="InterPro" id="IPR003356">
    <property type="entry name" value="DNA_methylase_A-5"/>
</dbReference>
<accession>A0ABU5FXM2</accession>
<dbReference type="GO" id="GO:0032259">
    <property type="term" value="P:methylation"/>
    <property type="evidence" value="ECO:0007669"/>
    <property type="project" value="UniProtKB-KW"/>
</dbReference>
<evidence type="ECO:0000259" key="2">
    <source>
        <dbReference type="Pfam" id="PF13588"/>
    </source>
</evidence>
<keyword evidence="4" id="KW-1185">Reference proteome</keyword>
<dbReference type="PANTHER" id="PTHR42998:SF1">
    <property type="entry name" value="TYPE I RESTRICTION ENZYME HINDI METHYLASE SUBUNIT"/>
    <property type="match status" value="1"/>
</dbReference>
<evidence type="ECO:0000313" key="3">
    <source>
        <dbReference type="EMBL" id="MDY4346113.1"/>
    </source>
</evidence>
<gene>
    <name evidence="3" type="ORF">SPC81_05860</name>
</gene>
<dbReference type="Gene3D" id="3.40.50.150">
    <property type="entry name" value="Vaccinia Virus protein VP39"/>
    <property type="match status" value="1"/>
</dbReference>
<dbReference type="PRINTS" id="PR00507">
    <property type="entry name" value="N12N6MTFRASE"/>
</dbReference>
<organism evidence="3 4">
    <name type="scientific">Streptococcus fermentans</name>
    <dbReference type="NCBI Taxonomy" id="3095082"/>
    <lineage>
        <taxon>Bacteria</taxon>
        <taxon>Bacillati</taxon>
        <taxon>Bacillota</taxon>
        <taxon>Bacilli</taxon>
        <taxon>Lactobacillales</taxon>
        <taxon>Streptococcaceae</taxon>
        <taxon>Streptococcus</taxon>
    </lineage>
</organism>
<dbReference type="GO" id="GO:0008168">
    <property type="term" value="F:methyltransferase activity"/>
    <property type="evidence" value="ECO:0007669"/>
    <property type="project" value="UniProtKB-KW"/>
</dbReference>
<dbReference type="Pfam" id="PF02384">
    <property type="entry name" value="N6_Mtase"/>
    <property type="match status" value="1"/>
</dbReference>
<keyword evidence="3" id="KW-0489">Methyltransferase</keyword>
<dbReference type="InterPro" id="IPR052916">
    <property type="entry name" value="Type-I_RE_MTase_Subunit"/>
</dbReference>